<sequence>MVVPLPYIGKLAYNVAGINGKIWGPPCKKTSLMEVLLTHLASHWLHPTAELAQLRGGPPTISESQGHSSGVAVAAEVEQAGAAALGAHVGALGHHEVHEARAAPGCHEDVPRGGGVVSGAGAGAAVVEGGGLVGRREGRERGRDGGAPAAAGAAALGLLLLVVFLVLVVVVVAAVVVGAGAWPGGDVRADGRHGGVAGRGAADAACARRAARDGRRRARRRRGMEGRRARVDGRAGAVLPVDVVHLPRLHKSAQMYIDTYKDLSYELFV</sequence>
<keyword evidence="1" id="KW-0472">Membrane</keyword>
<keyword evidence="1" id="KW-1133">Transmembrane helix</keyword>
<accession>A0A0A9D5X9</accession>
<protein>
    <submittedName>
        <fullName evidence="2">Uncharacterized protein</fullName>
    </submittedName>
</protein>
<reference evidence="2" key="2">
    <citation type="journal article" date="2015" name="Data Brief">
        <title>Shoot transcriptome of the giant reed, Arundo donax.</title>
        <authorList>
            <person name="Barrero R.A."/>
            <person name="Guerrero F.D."/>
            <person name="Moolhuijzen P."/>
            <person name="Goolsby J.A."/>
            <person name="Tidwell J."/>
            <person name="Bellgard S.E."/>
            <person name="Bellgard M.I."/>
        </authorList>
    </citation>
    <scope>NUCLEOTIDE SEQUENCE</scope>
    <source>
        <tissue evidence="2">Shoot tissue taken approximately 20 cm above the soil surface</tissue>
    </source>
</reference>
<organism evidence="2">
    <name type="scientific">Arundo donax</name>
    <name type="common">Giant reed</name>
    <name type="synonym">Donax arundinaceus</name>
    <dbReference type="NCBI Taxonomy" id="35708"/>
    <lineage>
        <taxon>Eukaryota</taxon>
        <taxon>Viridiplantae</taxon>
        <taxon>Streptophyta</taxon>
        <taxon>Embryophyta</taxon>
        <taxon>Tracheophyta</taxon>
        <taxon>Spermatophyta</taxon>
        <taxon>Magnoliopsida</taxon>
        <taxon>Liliopsida</taxon>
        <taxon>Poales</taxon>
        <taxon>Poaceae</taxon>
        <taxon>PACMAD clade</taxon>
        <taxon>Arundinoideae</taxon>
        <taxon>Arundineae</taxon>
        <taxon>Arundo</taxon>
    </lineage>
</organism>
<feature type="transmembrane region" description="Helical" evidence="1">
    <location>
        <begin position="149"/>
        <end position="182"/>
    </location>
</feature>
<evidence type="ECO:0000256" key="1">
    <source>
        <dbReference type="SAM" id="Phobius"/>
    </source>
</evidence>
<dbReference type="AlphaFoldDB" id="A0A0A9D5X9"/>
<proteinExistence type="predicted"/>
<reference evidence="2" key="1">
    <citation type="submission" date="2014-09" db="EMBL/GenBank/DDBJ databases">
        <authorList>
            <person name="Magalhaes I.L.F."/>
            <person name="Oliveira U."/>
            <person name="Santos F.R."/>
            <person name="Vidigal T.H.D.A."/>
            <person name="Brescovit A.D."/>
            <person name="Santos A.J."/>
        </authorList>
    </citation>
    <scope>NUCLEOTIDE SEQUENCE</scope>
    <source>
        <tissue evidence="2">Shoot tissue taken approximately 20 cm above the soil surface</tissue>
    </source>
</reference>
<evidence type="ECO:0000313" key="2">
    <source>
        <dbReference type="EMBL" id="JAD79117.1"/>
    </source>
</evidence>
<keyword evidence="1" id="KW-0812">Transmembrane</keyword>
<dbReference type="EMBL" id="GBRH01218778">
    <property type="protein sequence ID" value="JAD79117.1"/>
    <property type="molecule type" value="Transcribed_RNA"/>
</dbReference>
<name>A0A0A9D5X9_ARUDO</name>